<evidence type="ECO:0000256" key="2">
    <source>
        <dbReference type="ARBA" id="ARBA00022670"/>
    </source>
</evidence>
<dbReference type="Proteomes" id="UP001139721">
    <property type="component" value="Unassembled WGS sequence"/>
</dbReference>
<dbReference type="EMBL" id="JAJKBJ010000019">
    <property type="protein sequence ID" value="MCL9685137.1"/>
    <property type="molecule type" value="Genomic_DNA"/>
</dbReference>
<dbReference type="PANTHER" id="PTHR14218">
    <property type="entry name" value="PROTEASE S8 TRIPEPTIDYL PEPTIDASE I CLN2"/>
    <property type="match status" value="1"/>
</dbReference>
<name>A0A9X2D406_9GAMM</name>
<evidence type="ECO:0000256" key="5">
    <source>
        <dbReference type="ARBA" id="ARBA00022825"/>
    </source>
</evidence>
<evidence type="ECO:0000256" key="4">
    <source>
        <dbReference type="ARBA" id="ARBA00022801"/>
    </source>
</evidence>
<feature type="signal peptide" evidence="8">
    <location>
        <begin position="1"/>
        <end position="21"/>
    </location>
</feature>
<dbReference type="GO" id="GO:0008240">
    <property type="term" value="F:tripeptidyl-peptidase activity"/>
    <property type="evidence" value="ECO:0007669"/>
    <property type="project" value="TreeGrafter"/>
</dbReference>
<dbReference type="GO" id="GO:0006508">
    <property type="term" value="P:proteolysis"/>
    <property type="evidence" value="ECO:0007669"/>
    <property type="project" value="UniProtKB-KW"/>
</dbReference>
<keyword evidence="2" id="KW-0645">Protease</keyword>
<sequence>MMKRWSAVLLSLIGFTTIADAKSVMSRMELPSPGASLIQQAKFIAPMNSKQKINFTVWLKLRNKEQLDQLTNDIYNPNSANYQKFLTYDEFNQHYAPSQEVENKVLHYFTAQKMRAKIVNHSVRVTATVAQIEQVLQIKLNQYRYQNRTVYANATPPTLSLDVAQEVAEISGLSNIVRYLPALRARPTGNNSKEAFKSHDLNFVWDSFIPSAQPTTRSFTGFTGPYLQTAYNLAQIAPIQGNTINGAGQTLVIIDACGSNSAAQITADANLYNGSAITPLNLTGTSRNFAVINPDGSDYTTCGTPGTTGWESEIALDVEASHTLAYGANTVLVLAASDTAPLDAAVHDVINTLISNNYTIAGFSNAYVVSNSWGISELSAGHSPAMEAALQTAAAFGISFNFSTGDCGDGTYNSSWPCSAAAEAYVEFPASSAFTTAVGGTSAFVDNNWNYAFEALWGSYYSGNFYAGTTGGISKFYGPVSWQSSIMNFTAGGYNNGTVGFYNKRAVPDIAMLADPYTGLTIYEGGQSFVYGGTSLACPLFSGTLTLLNQERMLLNGNRPRPIGQAAPYLYTNNSTLLNAQALRLISPPHLIIEGARRPPAGAPLSAFKIYDTAYGYELTFGWDSSMTLAPENQFWNDGVGVGSPYLPNFIPTMATM</sequence>
<dbReference type="SMART" id="SM00944">
    <property type="entry name" value="Pro-kuma_activ"/>
    <property type="match status" value="1"/>
</dbReference>
<protein>
    <submittedName>
        <fullName evidence="10">S53 family peptidase</fullName>
    </submittedName>
</protein>
<evidence type="ECO:0000256" key="7">
    <source>
        <dbReference type="ARBA" id="ARBA00023145"/>
    </source>
</evidence>
<keyword evidence="3" id="KW-0479">Metal-binding</keyword>
<accession>A0A9X2D406</accession>
<keyword evidence="11" id="KW-1185">Reference proteome</keyword>
<comment type="caution">
    <text evidence="10">The sequence shown here is derived from an EMBL/GenBank/DDBJ whole genome shotgun (WGS) entry which is preliminary data.</text>
</comment>
<dbReference type="AlphaFoldDB" id="A0A9X2D406"/>
<evidence type="ECO:0000259" key="9">
    <source>
        <dbReference type="SMART" id="SM00944"/>
    </source>
</evidence>
<keyword evidence="5" id="KW-0720">Serine protease</keyword>
<dbReference type="Pfam" id="PF09286">
    <property type="entry name" value="Pro-kuma_activ"/>
    <property type="match status" value="1"/>
</dbReference>
<evidence type="ECO:0000256" key="6">
    <source>
        <dbReference type="ARBA" id="ARBA00022837"/>
    </source>
</evidence>
<organism evidence="10 11">
    <name type="scientific">Legionella maioricensis</name>
    <dbReference type="NCBI Taxonomy" id="2896528"/>
    <lineage>
        <taxon>Bacteria</taxon>
        <taxon>Pseudomonadati</taxon>
        <taxon>Pseudomonadota</taxon>
        <taxon>Gammaproteobacteria</taxon>
        <taxon>Legionellales</taxon>
        <taxon>Legionellaceae</taxon>
        <taxon>Legionella</taxon>
    </lineage>
</organism>
<dbReference type="SUPFAM" id="SSF54897">
    <property type="entry name" value="Protease propeptides/inhibitors"/>
    <property type="match status" value="1"/>
</dbReference>
<comment type="cofactor">
    <cofactor evidence="1">
        <name>Ca(2+)</name>
        <dbReference type="ChEBI" id="CHEBI:29108"/>
    </cofactor>
</comment>
<evidence type="ECO:0000256" key="1">
    <source>
        <dbReference type="ARBA" id="ARBA00001913"/>
    </source>
</evidence>
<dbReference type="InterPro" id="IPR036852">
    <property type="entry name" value="Peptidase_S8/S53_dom_sf"/>
</dbReference>
<keyword evidence="8" id="KW-0732">Signal</keyword>
<evidence type="ECO:0000313" key="11">
    <source>
        <dbReference type="Proteomes" id="UP001139721"/>
    </source>
</evidence>
<keyword evidence="4" id="KW-0378">Hydrolase</keyword>
<dbReference type="InterPro" id="IPR050819">
    <property type="entry name" value="Tripeptidyl-peptidase_I"/>
</dbReference>
<feature type="chain" id="PRO_5040786798" evidence="8">
    <location>
        <begin position="22"/>
        <end position="657"/>
    </location>
</feature>
<keyword evidence="7" id="KW-0865">Zymogen</keyword>
<dbReference type="RefSeq" id="WP_250422964.1">
    <property type="nucleotide sequence ID" value="NZ_JAJKBJ010000019.1"/>
</dbReference>
<gene>
    <name evidence="10" type="ORF">LOX96_13605</name>
</gene>
<keyword evidence="6" id="KW-0106">Calcium</keyword>
<dbReference type="InterPro" id="IPR030400">
    <property type="entry name" value="Sedolisin_dom"/>
</dbReference>
<dbReference type="PANTHER" id="PTHR14218:SF15">
    <property type="entry name" value="TRIPEPTIDYL-PEPTIDASE 1"/>
    <property type="match status" value="1"/>
</dbReference>
<dbReference type="InterPro" id="IPR023828">
    <property type="entry name" value="Peptidase_S8_Ser-AS"/>
</dbReference>
<proteinExistence type="predicted"/>
<evidence type="ECO:0000256" key="3">
    <source>
        <dbReference type="ARBA" id="ARBA00022723"/>
    </source>
</evidence>
<reference evidence="10" key="1">
    <citation type="submission" date="2021-11" db="EMBL/GenBank/DDBJ databases">
        <title>Legionella maioricencis sp. nov., a new species isolated from hot water samples in Mallorca.</title>
        <authorList>
            <person name="Crespi S."/>
            <person name="Drasar V."/>
            <person name="Salva-Serra F."/>
            <person name="Jaen-Luchoro D."/>
            <person name="Pineiro-Iglesias B."/>
            <person name="Aliaga F."/>
            <person name="Fernandez-Juarez V."/>
            <person name="Coll G."/>
            <person name="Moore E.R.B."/>
            <person name="Bennasar-Figueras A."/>
        </authorList>
    </citation>
    <scope>NUCLEOTIDE SEQUENCE</scope>
    <source>
        <strain evidence="10">HCPI-6</strain>
    </source>
</reference>
<dbReference type="CDD" id="cd04056">
    <property type="entry name" value="Peptidases_S53"/>
    <property type="match status" value="1"/>
</dbReference>
<dbReference type="GO" id="GO:0046872">
    <property type="term" value="F:metal ion binding"/>
    <property type="evidence" value="ECO:0007669"/>
    <property type="project" value="UniProtKB-KW"/>
</dbReference>
<dbReference type="GO" id="GO:0004252">
    <property type="term" value="F:serine-type endopeptidase activity"/>
    <property type="evidence" value="ECO:0007669"/>
    <property type="project" value="InterPro"/>
</dbReference>
<feature type="domain" description="Peptidase S53 activation" evidence="9">
    <location>
        <begin position="38"/>
        <end position="176"/>
    </location>
</feature>
<dbReference type="PROSITE" id="PS00138">
    <property type="entry name" value="SUBTILASE_SER"/>
    <property type="match status" value="1"/>
</dbReference>
<evidence type="ECO:0000256" key="8">
    <source>
        <dbReference type="SAM" id="SignalP"/>
    </source>
</evidence>
<dbReference type="Gene3D" id="3.40.50.200">
    <property type="entry name" value="Peptidase S8/S53 domain"/>
    <property type="match status" value="1"/>
</dbReference>
<dbReference type="SUPFAM" id="SSF52743">
    <property type="entry name" value="Subtilisin-like"/>
    <property type="match status" value="1"/>
</dbReference>
<dbReference type="InterPro" id="IPR015366">
    <property type="entry name" value="S53_propep"/>
</dbReference>
<dbReference type="CDD" id="cd11377">
    <property type="entry name" value="Pro-peptidase_S53"/>
    <property type="match status" value="1"/>
</dbReference>
<evidence type="ECO:0000313" key="10">
    <source>
        <dbReference type="EMBL" id="MCL9685137.1"/>
    </source>
</evidence>